<evidence type="ECO:0008006" key="3">
    <source>
        <dbReference type="Google" id="ProtNLM"/>
    </source>
</evidence>
<evidence type="ECO:0000313" key="1">
    <source>
        <dbReference type="EMBL" id="GAA5528107.1"/>
    </source>
</evidence>
<sequence length="50" mass="5476">MENIMLIDEEVVSVAELHKFEGEGDTAADAADCTWTCAWTCGWTGVVEQL</sequence>
<proteinExistence type="predicted"/>
<dbReference type="Proteomes" id="UP001428290">
    <property type="component" value="Unassembled WGS sequence"/>
</dbReference>
<reference evidence="1 2" key="1">
    <citation type="submission" date="2024-02" db="EMBL/GenBank/DDBJ databases">
        <title>Herpetosiphon gulosus NBRC 112829.</title>
        <authorList>
            <person name="Ichikawa N."/>
            <person name="Katano-Makiyama Y."/>
            <person name="Hidaka K."/>
        </authorList>
    </citation>
    <scope>NUCLEOTIDE SEQUENCE [LARGE SCALE GENOMIC DNA]</scope>
    <source>
        <strain evidence="1 2">NBRC 112829</strain>
    </source>
</reference>
<organism evidence="1 2">
    <name type="scientific">Herpetosiphon gulosus</name>
    <dbReference type="NCBI Taxonomy" id="1973496"/>
    <lineage>
        <taxon>Bacteria</taxon>
        <taxon>Bacillati</taxon>
        <taxon>Chloroflexota</taxon>
        <taxon>Chloroflexia</taxon>
        <taxon>Herpetosiphonales</taxon>
        <taxon>Herpetosiphonaceae</taxon>
        <taxon>Herpetosiphon</taxon>
    </lineage>
</organism>
<gene>
    <name evidence="1" type="ORF">Hgul01_01904</name>
</gene>
<protein>
    <recommendedName>
        <fullName evidence="3">Lantibiotic</fullName>
    </recommendedName>
</protein>
<accession>A0ABP9WY32</accession>
<dbReference type="RefSeq" id="WP_345721714.1">
    <property type="nucleotide sequence ID" value="NZ_BAABRU010000006.1"/>
</dbReference>
<evidence type="ECO:0000313" key="2">
    <source>
        <dbReference type="Proteomes" id="UP001428290"/>
    </source>
</evidence>
<name>A0ABP9WY32_9CHLR</name>
<dbReference type="EMBL" id="BAABRU010000006">
    <property type="protein sequence ID" value="GAA5528107.1"/>
    <property type="molecule type" value="Genomic_DNA"/>
</dbReference>
<keyword evidence="2" id="KW-1185">Reference proteome</keyword>
<comment type="caution">
    <text evidence="1">The sequence shown here is derived from an EMBL/GenBank/DDBJ whole genome shotgun (WGS) entry which is preliminary data.</text>
</comment>